<organism evidence="1">
    <name type="scientific">marine sediment metagenome</name>
    <dbReference type="NCBI Taxonomy" id="412755"/>
    <lineage>
        <taxon>unclassified sequences</taxon>
        <taxon>metagenomes</taxon>
        <taxon>ecological metagenomes</taxon>
    </lineage>
</organism>
<proteinExistence type="predicted"/>
<dbReference type="AlphaFoldDB" id="X1GVL5"/>
<reference evidence="1" key="1">
    <citation type="journal article" date="2014" name="Front. Microbiol.">
        <title>High frequency of phylogenetically diverse reductive dehalogenase-homologous genes in deep subseafloor sedimentary metagenomes.</title>
        <authorList>
            <person name="Kawai M."/>
            <person name="Futagami T."/>
            <person name="Toyoda A."/>
            <person name="Takaki Y."/>
            <person name="Nishi S."/>
            <person name="Hori S."/>
            <person name="Arai W."/>
            <person name="Tsubouchi T."/>
            <person name="Morono Y."/>
            <person name="Uchiyama I."/>
            <person name="Ito T."/>
            <person name="Fujiyama A."/>
            <person name="Inagaki F."/>
            <person name="Takami H."/>
        </authorList>
    </citation>
    <scope>NUCLEOTIDE SEQUENCE</scope>
    <source>
        <strain evidence="1">Expedition CK06-06</strain>
    </source>
</reference>
<name>X1GVL5_9ZZZZ</name>
<protein>
    <submittedName>
        <fullName evidence="1">Uncharacterized protein</fullName>
    </submittedName>
</protein>
<comment type="caution">
    <text evidence="1">The sequence shown here is derived from an EMBL/GenBank/DDBJ whole genome shotgun (WGS) entry which is preliminary data.</text>
</comment>
<dbReference type="Gene3D" id="2.60.420.10">
    <property type="entry name" value="Maltose phosphorylase, domain 3"/>
    <property type="match status" value="1"/>
</dbReference>
<feature type="non-terminal residue" evidence="1">
    <location>
        <position position="1"/>
    </location>
</feature>
<sequence>TDDSLTLEVAIPVNSVAKVSIPKIGLQNITVTEGGRIVYKAGRFVKGVAGIIAAEGNDNYVTFDVGSGSYSFRLTGR</sequence>
<dbReference type="EMBL" id="BARU01014809">
    <property type="protein sequence ID" value="GAH37033.1"/>
    <property type="molecule type" value="Genomic_DNA"/>
</dbReference>
<accession>X1GVL5</accession>
<evidence type="ECO:0000313" key="1">
    <source>
        <dbReference type="EMBL" id="GAH37033.1"/>
    </source>
</evidence>
<gene>
    <name evidence="1" type="ORF">S03H2_25907</name>
</gene>